<evidence type="ECO:0000256" key="1">
    <source>
        <dbReference type="ARBA" id="ARBA00004127"/>
    </source>
</evidence>
<dbReference type="InterPro" id="IPR004254">
    <property type="entry name" value="AdipoR/HlyIII-related"/>
</dbReference>
<reference evidence="8 9" key="1">
    <citation type="journal article" date="2015" name="Genome Announc.">
        <title>Expanding the biotechnology potential of lactobacilli through comparative genomics of 213 strains and associated genera.</title>
        <authorList>
            <person name="Sun Z."/>
            <person name="Harris H.M."/>
            <person name="McCann A."/>
            <person name="Guo C."/>
            <person name="Argimon S."/>
            <person name="Zhang W."/>
            <person name="Yang X."/>
            <person name="Jeffery I.B."/>
            <person name="Cooney J.C."/>
            <person name="Kagawa T.F."/>
            <person name="Liu W."/>
            <person name="Song Y."/>
            <person name="Salvetti E."/>
            <person name="Wrobel A."/>
            <person name="Rasinkangas P."/>
            <person name="Parkhill J."/>
            <person name="Rea M.C."/>
            <person name="O'Sullivan O."/>
            <person name="Ritari J."/>
            <person name="Douillard F.P."/>
            <person name="Paul Ross R."/>
            <person name="Yang R."/>
            <person name="Briner A.E."/>
            <person name="Felis G.E."/>
            <person name="de Vos W.M."/>
            <person name="Barrangou R."/>
            <person name="Klaenhammer T.R."/>
            <person name="Caufield P.W."/>
            <person name="Cui Y."/>
            <person name="Zhang H."/>
            <person name="O'Toole P.W."/>
        </authorList>
    </citation>
    <scope>NUCLEOTIDE SEQUENCE [LARGE SCALE GENOMIC DNA]</scope>
    <source>
        <strain evidence="8 9">DSM 20515</strain>
    </source>
</reference>
<name>A0A0R2BCN2_SECCO</name>
<gene>
    <name evidence="8" type="ORF">FC82_GL000423</name>
</gene>
<keyword evidence="5 7" id="KW-0472">Membrane</keyword>
<dbReference type="Proteomes" id="UP000051845">
    <property type="component" value="Unassembled WGS sequence"/>
</dbReference>
<dbReference type="PANTHER" id="PTHR20855:SF129">
    <property type="entry name" value="HEMOLYSIN-3 HOMOLOG"/>
    <property type="match status" value="1"/>
</dbReference>
<evidence type="ECO:0000256" key="5">
    <source>
        <dbReference type="ARBA" id="ARBA00023136"/>
    </source>
</evidence>
<feature type="transmembrane region" description="Helical" evidence="7">
    <location>
        <begin position="75"/>
        <end position="98"/>
    </location>
</feature>
<comment type="similarity">
    <text evidence="2">Belongs to the UPF0073 (Hly-III) family.</text>
</comment>
<evidence type="ECO:0000256" key="7">
    <source>
        <dbReference type="SAM" id="Phobius"/>
    </source>
</evidence>
<feature type="binding site" evidence="6">
    <location>
        <position position="219"/>
    </location>
    <ligand>
        <name>Zn(2+)</name>
        <dbReference type="ChEBI" id="CHEBI:29105"/>
    </ligand>
</feature>
<evidence type="ECO:0000256" key="6">
    <source>
        <dbReference type="PIRSR" id="PIRSR604254-1"/>
    </source>
</evidence>
<keyword evidence="6" id="KW-0479">Metal-binding</keyword>
<dbReference type="STRING" id="33960.TY91_07280"/>
<feature type="binding site" evidence="6">
    <location>
        <position position="215"/>
    </location>
    <ligand>
        <name>Zn(2+)</name>
        <dbReference type="ChEBI" id="CHEBI:29105"/>
    </ligand>
</feature>
<evidence type="ECO:0000256" key="2">
    <source>
        <dbReference type="ARBA" id="ARBA00008488"/>
    </source>
</evidence>
<proteinExistence type="inferred from homology"/>
<feature type="transmembrane region" description="Helical" evidence="7">
    <location>
        <begin position="163"/>
        <end position="181"/>
    </location>
</feature>
<dbReference type="AlphaFoldDB" id="A0A0R2BCN2"/>
<keyword evidence="3 7" id="KW-0812">Transmembrane</keyword>
<evidence type="ECO:0000313" key="9">
    <source>
        <dbReference type="Proteomes" id="UP000051845"/>
    </source>
</evidence>
<accession>A0A0R2BCN2</accession>
<dbReference type="PANTHER" id="PTHR20855">
    <property type="entry name" value="ADIPOR/PROGESTIN RECEPTOR-RELATED"/>
    <property type="match status" value="1"/>
</dbReference>
<dbReference type="GO" id="GO:0012505">
    <property type="term" value="C:endomembrane system"/>
    <property type="evidence" value="ECO:0007669"/>
    <property type="project" value="UniProtKB-SubCell"/>
</dbReference>
<keyword evidence="4 7" id="KW-1133">Transmembrane helix</keyword>
<comment type="subcellular location">
    <subcellularLocation>
        <location evidence="1">Endomembrane system</location>
        <topology evidence="1">Multi-pass membrane protein</topology>
    </subcellularLocation>
</comment>
<evidence type="ECO:0000256" key="4">
    <source>
        <dbReference type="ARBA" id="ARBA00022989"/>
    </source>
</evidence>
<dbReference type="GO" id="GO:0046872">
    <property type="term" value="F:metal ion binding"/>
    <property type="evidence" value="ECO:0007669"/>
    <property type="project" value="UniProtKB-KW"/>
</dbReference>
<protein>
    <submittedName>
        <fullName evidence="8">Hemolysin III-like protein</fullName>
    </submittedName>
</protein>
<feature type="transmembrane region" description="Helical" evidence="7">
    <location>
        <begin position="134"/>
        <end position="156"/>
    </location>
</feature>
<dbReference type="EMBL" id="AYYR01000013">
    <property type="protein sequence ID" value="KRM77181.1"/>
    <property type="molecule type" value="Genomic_DNA"/>
</dbReference>
<organism evidence="8 9">
    <name type="scientific">Secundilactobacillus collinoides DSM 20515 = JCM 1123</name>
    <dbReference type="NCBI Taxonomy" id="1423733"/>
    <lineage>
        <taxon>Bacteria</taxon>
        <taxon>Bacillati</taxon>
        <taxon>Bacillota</taxon>
        <taxon>Bacilli</taxon>
        <taxon>Lactobacillales</taxon>
        <taxon>Lactobacillaceae</taxon>
        <taxon>Secundilactobacillus</taxon>
    </lineage>
</organism>
<comment type="caution">
    <text evidence="8">The sequence shown here is derived from an EMBL/GenBank/DDBJ whole genome shotgun (WGS) entry which is preliminary data.</text>
</comment>
<feature type="binding site" evidence="6">
    <location>
        <position position="93"/>
    </location>
    <ligand>
        <name>Zn(2+)</name>
        <dbReference type="ChEBI" id="CHEBI:29105"/>
    </ligand>
</feature>
<evidence type="ECO:0000256" key="3">
    <source>
        <dbReference type="ARBA" id="ARBA00022692"/>
    </source>
</evidence>
<evidence type="ECO:0000313" key="8">
    <source>
        <dbReference type="EMBL" id="KRM77181.1"/>
    </source>
</evidence>
<dbReference type="GO" id="GO:0016020">
    <property type="term" value="C:membrane"/>
    <property type="evidence" value="ECO:0007669"/>
    <property type="project" value="InterPro"/>
</dbReference>
<dbReference type="NCBIfam" id="TIGR01065">
    <property type="entry name" value="hlyIII"/>
    <property type="match status" value="1"/>
</dbReference>
<feature type="transmembrane region" description="Helical" evidence="7">
    <location>
        <begin position="39"/>
        <end position="63"/>
    </location>
</feature>
<dbReference type="GO" id="GO:0140911">
    <property type="term" value="F:pore-forming activity"/>
    <property type="evidence" value="ECO:0007669"/>
    <property type="project" value="InterPro"/>
</dbReference>
<feature type="transmembrane region" description="Helical" evidence="7">
    <location>
        <begin position="187"/>
        <end position="208"/>
    </location>
</feature>
<feature type="transmembrane region" description="Helical" evidence="7">
    <location>
        <begin position="215"/>
        <end position="236"/>
    </location>
</feature>
<feature type="transmembrane region" description="Helical" evidence="7">
    <location>
        <begin position="110"/>
        <end position="128"/>
    </location>
</feature>
<dbReference type="Pfam" id="PF03006">
    <property type="entry name" value="HlyIII"/>
    <property type="match status" value="1"/>
</dbReference>
<dbReference type="InterPro" id="IPR005744">
    <property type="entry name" value="Hy-lIII"/>
</dbReference>
<dbReference type="PATRIC" id="fig|1423733.4.peg.445"/>
<sequence length="237" mass="26303">MYGDPPAFMGGLLLIQTNYSKKHATPPQFSRRYQIVNEVLNSVTHGIGVGLSIAGLVLLILRAVHLGGAMRITAYTVYGSILVLFYLASTMFHSLYFTKASHLFQIFDHCAIYLLIAGTYTPYCLVVIRGALGWVIFGVIWATAIMGIIYKCLWLGKFQKLSTVLYVVMGWFCLLGAKALYNGLGPRGFLLLVLGGVAFTVGAVLYSFKNIKFGHVIWHLFVLLGTILMYFSVYLYA</sequence>
<keyword evidence="6" id="KW-0862">Zinc</keyword>